<feature type="domain" description="BFD-like [2Fe-2S]-binding" evidence="2">
    <location>
        <begin position="432"/>
        <end position="486"/>
    </location>
</feature>
<dbReference type="PANTHER" id="PTHR42720:SF1">
    <property type="entry name" value="GLYCEROL 3-PHOSPHATE OXIDASE"/>
    <property type="match status" value="1"/>
</dbReference>
<dbReference type="InterPro" id="IPR006076">
    <property type="entry name" value="FAD-dep_OxRdtase"/>
</dbReference>
<evidence type="ECO:0000259" key="2">
    <source>
        <dbReference type="Pfam" id="PF04324"/>
    </source>
</evidence>
<sequence length="514" mass="56906">MREVLCGFLFINLFIIKEDFIMYDIAIIGAGIAGSYVARELSRYQLNVVLLDGENDVANQITKANSAIVHAGFDAVPHKLKGRFNAPGNIMYEKVCRDLCVPFRRTGSLVVAHTEHEMYTLQELYKRGLENGVPNMRILFEDEVHEMEENLAPDICGALYAGTAGLVSPYELGVRVAENAIDNGVELKLNHLVTNIAKKDDGTFKIETTAEDVEARFVVNAAGVYADDIYNMIGDPYFKLLARRGVYFIFDKEIGDLVHNVIFPCPTKVGKGILVSPTVHGNLLIGPDAMPVEKGDINTTRDRLDYIKENALKNCPALGQYFNKIIRSYAGTRNTPVADTYTTTDGDFIIEESPVKNFVNFAGYESPGLTSAPAAAYYCVEDIILPMLEREGVTPAINESFNPKARPHLIFNELSDEDKKKAIEADPRYGKIICRCESITEAEIVDVIHRNAGATTVNGVKKRCRPGAGRCQGGFCSPRVVEILARELGCDMEDIMYDAKDTSYILNGKTKNNQ</sequence>
<reference evidence="3 4" key="1">
    <citation type="submission" date="2010-12" db="EMBL/GenBank/DDBJ databases">
        <authorList>
            <person name="Muzny D."/>
            <person name="Qin X."/>
            <person name="Deng J."/>
            <person name="Jiang H."/>
            <person name="Liu Y."/>
            <person name="Qu J."/>
            <person name="Song X.-Z."/>
            <person name="Zhang L."/>
            <person name="Thornton R."/>
            <person name="Coyle M."/>
            <person name="Francisco L."/>
            <person name="Jackson L."/>
            <person name="Javaid M."/>
            <person name="Korchina V."/>
            <person name="Kovar C."/>
            <person name="Mata R."/>
            <person name="Mathew T."/>
            <person name="Ngo R."/>
            <person name="Nguyen L."/>
            <person name="Nguyen N."/>
            <person name="Okwuonu G."/>
            <person name="Ongeri F."/>
            <person name="Pham C."/>
            <person name="Simmons D."/>
            <person name="Wilczek-Boney K."/>
            <person name="Hale W."/>
            <person name="Jakkamsetti A."/>
            <person name="Pham P."/>
            <person name="Ruth R."/>
            <person name="San Lucas F."/>
            <person name="Warren J."/>
            <person name="Zhang J."/>
            <person name="Zhao Z."/>
            <person name="Zhou C."/>
            <person name="Zhu D."/>
            <person name="Lee S."/>
            <person name="Bess C."/>
            <person name="Blankenburg K."/>
            <person name="Forbes L."/>
            <person name="Fu Q."/>
            <person name="Gubbala S."/>
            <person name="Hirani K."/>
            <person name="Jayaseelan J.C."/>
            <person name="Lara F."/>
            <person name="Munidasa M."/>
            <person name="Palculict T."/>
            <person name="Patil S."/>
            <person name="Pu L.-L."/>
            <person name="Saada N."/>
            <person name="Tang L."/>
            <person name="Weissenberger G."/>
            <person name="Zhu Y."/>
            <person name="Hemphill L."/>
            <person name="Shang Y."/>
            <person name="Youmans B."/>
            <person name="Ayvaz T."/>
            <person name="Ross M."/>
            <person name="Santibanez J."/>
            <person name="Aqrawi P."/>
            <person name="Gross S."/>
            <person name="Joshi V."/>
            <person name="Fowler G."/>
            <person name="Nazareth L."/>
            <person name="Reid J."/>
            <person name="Worley K."/>
            <person name="Petrosino J."/>
            <person name="Highlander S."/>
            <person name="Gibbs R."/>
        </authorList>
    </citation>
    <scope>NUCLEOTIDE SEQUENCE [LARGE SCALE GENOMIC DNA]</scope>
    <source>
        <strain evidence="3 4">ATCC 23263</strain>
    </source>
</reference>
<feature type="domain" description="FAD dependent oxidoreductase" evidence="1">
    <location>
        <begin position="24"/>
        <end position="379"/>
    </location>
</feature>
<dbReference type="eggNOG" id="COG1251">
    <property type="taxonomic scope" value="Bacteria"/>
</dbReference>
<dbReference type="Gene3D" id="3.30.9.10">
    <property type="entry name" value="D-Amino Acid Oxidase, subunit A, domain 2"/>
    <property type="match status" value="1"/>
</dbReference>
<dbReference type="InterPro" id="IPR007419">
    <property type="entry name" value="BFD-like_2Fe2S-bd_dom"/>
</dbReference>
<dbReference type="Pfam" id="PF01266">
    <property type="entry name" value="DAO"/>
    <property type="match status" value="1"/>
</dbReference>
<dbReference type="PANTHER" id="PTHR42720">
    <property type="entry name" value="GLYCEROL-3-PHOSPHATE DEHYDROGENASE"/>
    <property type="match status" value="1"/>
</dbReference>
<dbReference type="Pfam" id="PF04324">
    <property type="entry name" value="Fer2_BFD"/>
    <property type="match status" value="1"/>
</dbReference>
<dbReference type="InterPro" id="IPR052745">
    <property type="entry name" value="G3P_Oxidase/Oxidoreductase"/>
</dbReference>
<dbReference type="AlphaFoldDB" id="E6MJW3"/>
<dbReference type="InterPro" id="IPR041854">
    <property type="entry name" value="BFD-like_2Fe2S-bd_dom_sf"/>
</dbReference>
<dbReference type="EMBL" id="AEQN01000033">
    <property type="protein sequence ID" value="EFV00482.1"/>
    <property type="molecule type" value="Genomic_DNA"/>
</dbReference>
<dbReference type="eggNOG" id="COG0579">
    <property type="taxonomic scope" value="Bacteria"/>
</dbReference>
<accession>E6MJW3</accession>
<proteinExistence type="predicted"/>
<organism evidence="3 4">
    <name type="scientific">Pseudoramibacter alactolyticus ATCC 23263</name>
    <dbReference type="NCBI Taxonomy" id="887929"/>
    <lineage>
        <taxon>Bacteria</taxon>
        <taxon>Bacillati</taxon>
        <taxon>Bacillota</taxon>
        <taxon>Clostridia</taxon>
        <taxon>Eubacteriales</taxon>
        <taxon>Eubacteriaceae</taxon>
        <taxon>Pseudoramibacter</taxon>
    </lineage>
</organism>
<evidence type="ECO:0000259" key="1">
    <source>
        <dbReference type="Pfam" id="PF01266"/>
    </source>
</evidence>
<evidence type="ECO:0000313" key="4">
    <source>
        <dbReference type="Proteomes" id="UP000004754"/>
    </source>
</evidence>
<dbReference type="CDD" id="cd19946">
    <property type="entry name" value="GlpA-like_Fer2_BFD-like"/>
    <property type="match status" value="1"/>
</dbReference>
<dbReference type="SUPFAM" id="SSF51905">
    <property type="entry name" value="FAD/NAD(P)-binding domain"/>
    <property type="match status" value="1"/>
</dbReference>
<dbReference type="Proteomes" id="UP000004754">
    <property type="component" value="Unassembled WGS sequence"/>
</dbReference>
<comment type="caution">
    <text evidence="3">The sequence shown here is derived from an EMBL/GenBank/DDBJ whole genome shotgun (WGS) entry which is preliminary data.</text>
</comment>
<dbReference type="InterPro" id="IPR036188">
    <property type="entry name" value="FAD/NAD-bd_sf"/>
</dbReference>
<dbReference type="Gene3D" id="3.50.50.60">
    <property type="entry name" value="FAD/NAD(P)-binding domain"/>
    <property type="match status" value="1"/>
</dbReference>
<protein>
    <submittedName>
        <fullName evidence="3">FAD dependent oxidoreductase</fullName>
    </submittedName>
</protein>
<gene>
    <name evidence="3" type="ORF">HMP0721_2298</name>
</gene>
<dbReference type="Gene3D" id="1.10.10.1100">
    <property type="entry name" value="BFD-like [2Fe-2S]-binding domain"/>
    <property type="match status" value="1"/>
</dbReference>
<dbReference type="STRING" id="887929.HMP0721_2298"/>
<dbReference type="HOGENOM" id="CLU_024775_3_1_9"/>
<name>E6MJW3_9FIRM</name>
<keyword evidence="4" id="KW-1185">Reference proteome</keyword>
<evidence type="ECO:0000313" key="3">
    <source>
        <dbReference type="EMBL" id="EFV00482.1"/>
    </source>
</evidence>